<evidence type="ECO:0000256" key="2">
    <source>
        <dbReference type="ARBA" id="ARBA00022737"/>
    </source>
</evidence>
<dbReference type="Pfam" id="PF13831">
    <property type="entry name" value="PHD_2"/>
    <property type="match status" value="1"/>
</dbReference>
<evidence type="ECO:0000256" key="3">
    <source>
        <dbReference type="ARBA" id="ARBA00022771"/>
    </source>
</evidence>
<evidence type="ECO:0000256" key="6">
    <source>
        <dbReference type="PROSITE-ProRule" id="PRU00146"/>
    </source>
</evidence>
<dbReference type="InterPro" id="IPR039550">
    <property type="entry name" value="JADE3_PHD"/>
</dbReference>
<dbReference type="InterPro" id="IPR019787">
    <property type="entry name" value="Znf_PHD-finger"/>
</dbReference>
<protein>
    <submittedName>
        <fullName evidence="10">Jade family PHD finger 3</fullName>
    </submittedName>
</protein>
<keyword evidence="1" id="KW-0479">Metal-binding</keyword>
<dbReference type="FunFam" id="3.30.40.10:FF:000030">
    <property type="entry name" value="Protein Jade-1 isoform 1"/>
    <property type="match status" value="1"/>
</dbReference>
<dbReference type="SUPFAM" id="SSF57903">
    <property type="entry name" value="FYVE/PHD zinc finger"/>
    <property type="match status" value="1"/>
</dbReference>
<dbReference type="Pfam" id="PF10513">
    <property type="entry name" value="EPL1"/>
    <property type="match status" value="1"/>
</dbReference>
<dbReference type="Ensembl" id="ENSCLAT00000001571.1">
    <property type="protein sequence ID" value="ENSCLAP00000001528.1"/>
    <property type="gene ID" value="ENSCLAG00000001145.1"/>
</dbReference>
<dbReference type="GO" id="GO:2000278">
    <property type="term" value="P:regulation of DNA biosynthetic process"/>
    <property type="evidence" value="ECO:0007669"/>
    <property type="project" value="Ensembl"/>
</dbReference>
<feature type="region of interest" description="Disordered" evidence="7">
    <location>
        <begin position="613"/>
        <end position="635"/>
    </location>
</feature>
<dbReference type="GO" id="GO:0006357">
    <property type="term" value="P:regulation of transcription by RNA polymerase II"/>
    <property type="evidence" value="ECO:0007669"/>
    <property type="project" value="TreeGrafter"/>
</dbReference>
<feature type="compositionally biased region" description="Basic and acidic residues" evidence="7">
    <location>
        <begin position="782"/>
        <end position="810"/>
    </location>
</feature>
<dbReference type="GO" id="GO:0008270">
    <property type="term" value="F:zinc ion binding"/>
    <property type="evidence" value="ECO:0007669"/>
    <property type="project" value="UniProtKB-KW"/>
</dbReference>
<feature type="region of interest" description="Disordered" evidence="7">
    <location>
        <begin position="368"/>
        <end position="394"/>
    </location>
</feature>
<dbReference type="GeneTree" id="ENSGT00940000158722"/>
<dbReference type="Pfam" id="PF13832">
    <property type="entry name" value="zf-HC5HC2H_2"/>
    <property type="match status" value="1"/>
</dbReference>
<dbReference type="InterPro" id="IPR011011">
    <property type="entry name" value="Znf_FYVE_PHD"/>
</dbReference>
<dbReference type="InterPro" id="IPR001965">
    <property type="entry name" value="Znf_PHD"/>
</dbReference>
<feature type="region of interest" description="Disordered" evidence="7">
    <location>
        <begin position="651"/>
        <end position="683"/>
    </location>
</feature>
<feature type="region of interest" description="Disordered" evidence="7">
    <location>
        <begin position="1"/>
        <end position="40"/>
    </location>
</feature>
<feature type="compositionally biased region" description="Polar residues" evidence="7">
    <location>
        <begin position="8"/>
        <end position="24"/>
    </location>
</feature>
<dbReference type="PANTHER" id="PTHR13793">
    <property type="entry name" value="PHD FINGER PROTEINS"/>
    <property type="match status" value="1"/>
</dbReference>
<proteinExistence type="inferred from homology"/>
<dbReference type="AlphaFoldDB" id="A0A8C2ULJ8"/>
<evidence type="ECO:0000256" key="1">
    <source>
        <dbReference type="ARBA" id="ARBA00022723"/>
    </source>
</evidence>
<reference evidence="10" key="1">
    <citation type="submission" date="2025-08" db="UniProtKB">
        <authorList>
            <consortium name="Ensembl"/>
        </authorList>
    </citation>
    <scope>IDENTIFICATION</scope>
</reference>
<dbReference type="Gene3D" id="3.30.40.10">
    <property type="entry name" value="Zinc/RING finger domain, C3HC4 (zinc finger)"/>
    <property type="match status" value="2"/>
</dbReference>
<evidence type="ECO:0000256" key="7">
    <source>
        <dbReference type="SAM" id="MobiDB-lite"/>
    </source>
</evidence>
<feature type="compositionally biased region" description="Basic and acidic residues" evidence="7">
    <location>
        <begin position="550"/>
        <end position="565"/>
    </location>
</feature>
<evidence type="ECO:0000256" key="5">
    <source>
        <dbReference type="ARBA" id="ARBA00038371"/>
    </source>
</evidence>
<comment type="similarity">
    <text evidence="5">Belongs to the JADE family.</text>
</comment>
<dbReference type="InterPro" id="IPR050701">
    <property type="entry name" value="Histone_Mod_Regulator"/>
</dbReference>
<dbReference type="SMART" id="SM00249">
    <property type="entry name" value="PHD"/>
    <property type="match status" value="2"/>
</dbReference>
<sequence length="824" mass="93935">RMKRHRPLSSTDSSDECPSTSFTSGPMYRNKSKIPKEHKKPDEVFRKDLISAMKIPDSHHINPDTYYLFLDTWKEEWEKGVQVPANLDAIPQPSVRIIAEKEKAVLFVRPRKYIRCSSPETTEPGYINIMEMAASTCRYDLDDMDIFWLQEFNEDLTEMGYGPVDETLMEKTIEVLERHCHENMNHAIETEEGLGIEYDEDVICDVCRSPDSEEGNDMVFCDKCNVCVHQACYGILKVPEGSWLCRSCVLGINPQCLLCPKRGGAMKTNRTGTKWVHVSCALWIPEVSIDCPERMEPVTKLSHIPPSRWALVCSLCKLKTGACIQCSVKTCITAFHVTCAFEHSLEMKTILDEGDEVKFKSYCLKHSQNRQKPGDADHPHHRAAEQSQAKSEKTNLRVQKLRELEEEFYTLVRVEDVAAELGMSTLVVDFIYNYWKLKRKSNFNKPLFSPKKDEENALVQPKEESIHTRMQMFMHLRQDLERVRNLCYMISRREKLKLSHSKIQEQIFNLQVQLLNQEIAAGQPLTNALESSLLYPSPRITLKLKMPKSTLEDYRNSSTEADHRSYSPGRSSPGPNKRNVQVPPEPLEMKMKSYLRHPLESKSNCLPASLSHSWSEAKDSSPTLRAPSSEFYHGQSLGKPLALQAALHGQSSIGNGKNQPSPKFPKSNGLEGSWSENVTQKEGSSEMFCDQESMLSSHVASQGTLRKSTVEHFSRSFKEATNRWVRTPEDLQCCAKPTKNMTPKEQFWGRQLLRRSAGKASYQENDGYCPDLELSDSEAESDGNKEKSRVKKDSSDRENPSHDSKRDCHGKSKTHPLSHSSMQR</sequence>
<dbReference type="InterPro" id="IPR019786">
    <property type="entry name" value="Zinc_finger_PHD-type_CS"/>
</dbReference>
<dbReference type="InterPro" id="IPR034732">
    <property type="entry name" value="EPHD"/>
</dbReference>
<name>A0A8C2ULJ8_CHILA</name>
<feature type="domain" description="PHD-type" evidence="9">
    <location>
        <begin position="253"/>
        <end position="367"/>
    </location>
</feature>
<dbReference type="InterPro" id="IPR013083">
    <property type="entry name" value="Znf_RING/FYVE/PHD"/>
</dbReference>
<dbReference type="GO" id="GO:0000123">
    <property type="term" value="C:histone acetyltransferase complex"/>
    <property type="evidence" value="ECO:0007669"/>
    <property type="project" value="Ensembl"/>
</dbReference>
<organism evidence="10 11">
    <name type="scientific">Chinchilla lanigera</name>
    <name type="common">Long-tailed chinchilla</name>
    <name type="synonym">Chinchilla villidera</name>
    <dbReference type="NCBI Taxonomy" id="34839"/>
    <lineage>
        <taxon>Eukaryota</taxon>
        <taxon>Metazoa</taxon>
        <taxon>Chordata</taxon>
        <taxon>Craniata</taxon>
        <taxon>Vertebrata</taxon>
        <taxon>Euteleostomi</taxon>
        <taxon>Mammalia</taxon>
        <taxon>Eutheria</taxon>
        <taxon>Euarchontoglires</taxon>
        <taxon>Glires</taxon>
        <taxon>Rodentia</taxon>
        <taxon>Hystricomorpha</taxon>
        <taxon>Chinchillidae</taxon>
        <taxon>Chinchilla</taxon>
    </lineage>
</organism>
<dbReference type="PANTHER" id="PTHR13793:SF27">
    <property type="entry name" value="PROTEIN JADE-3"/>
    <property type="match status" value="1"/>
</dbReference>
<feature type="compositionally biased region" description="Polar residues" evidence="7">
    <location>
        <begin position="651"/>
        <end position="661"/>
    </location>
</feature>
<feature type="domain" description="PHD-type" evidence="8">
    <location>
        <begin position="201"/>
        <end position="251"/>
    </location>
</feature>
<reference evidence="10" key="2">
    <citation type="submission" date="2025-09" db="UniProtKB">
        <authorList>
            <consortium name="Ensembl"/>
        </authorList>
    </citation>
    <scope>IDENTIFICATION</scope>
</reference>
<feature type="region of interest" description="Disordered" evidence="7">
    <location>
        <begin position="759"/>
        <end position="824"/>
    </location>
</feature>
<feature type="compositionally biased region" description="Low complexity" evidence="7">
    <location>
        <begin position="566"/>
        <end position="575"/>
    </location>
</feature>
<dbReference type="Proteomes" id="UP000694398">
    <property type="component" value="Unassembled WGS sequence"/>
</dbReference>
<dbReference type="PROSITE" id="PS50016">
    <property type="entry name" value="ZF_PHD_2"/>
    <property type="match status" value="1"/>
</dbReference>
<keyword evidence="3 6" id="KW-0863">Zinc-finger</keyword>
<evidence type="ECO:0000256" key="4">
    <source>
        <dbReference type="ARBA" id="ARBA00022833"/>
    </source>
</evidence>
<keyword evidence="11" id="KW-1185">Reference proteome</keyword>
<dbReference type="GO" id="GO:0005654">
    <property type="term" value="C:nucleoplasm"/>
    <property type="evidence" value="ECO:0007669"/>
    <property type="project" value="Ensembl"/>
</dbReference>
<evidence type="ECO:0000259" key="8">
    <source>
        <dbReference type="PROSITE" id="PS50016"/>
    </source>
</evidence>
<dbReference type="PROSITE" id="PS01359">
    <property type="entry name" value="ZF_PHD_1"/>
    <property type="match status" value="1"/>
</dbReference>
<feature type="compositionally biased region" description="Basic and acidic residues" evidence="7">
    <location>
        <begin position="372"/>
        <end position="394"/>
    </location>
</feature>
<gene>
    <name evidence="10" type="primary">JADE3</name>
</gene>
<evidence type="ECO:0000313" key="10">
    <source>
        <dbReference type="Ensembl" id="ENSCLAP00000001528.1"/>
    </source>
</evidence>
<keyword evidence="2" id="KW-0677">Repeat</keyword>
<dbReference type="PROSITE" id="PS51805">
    <property type="entry name" value="EPHD"/>
    <property type="match status" value="1"/>
</dbReference>
<evidence type="ECO:0000313" key="11">
    <source>
        <dbReference type="Proteomes" id="UP000694398"/>
    </source>
</evidence>
<dbReference type="GO" id="GO:0006275">
    <property type="term" value="P:regulation of DNA replication"/>
    <property type="evidence" value="ECO:0007669"/>
    <property type="project" value="Ensembl"/>
</dbReference>
<dbReference type="GO" id="GO:0051726">
    <property type="term" value="P:regulation of cell cycle"/>
    <property type="evidence" value="ECO:0007669"/>
    <property type="project" value="Ensembl"/>
</dbReference>
<evidence type="ECO:0000259" key="9">
    <source>
        <dbReference type="PROSITE" id="PS51805"/>
    </source>
</evidence>
<dbReference type="InterPro" id="IPR019542">
    <property type="entry name" value="Enhancer_polycomb-like_N"/>
</dbReference>
<dbReference type="CDD" id="cd15681">
    <property type="entry name" value="PHD_JADE3"/>
    <property type="match status" value="1"/>
</dbReference>
<feature type="region of interest" description="Disordered" evidence="7">
    <location>
        <begin position="549"/>
        <end position="583"/>
    </location>
</feature>
<dbReference type="FunFam" id="3.30.40.10:FF:000004">
    <property type="entry name" value="Jade family PHD finger 2"/>
    <property type="match status" value="1"/>
</dbReference>
<dbReference type="OMA" id="MFCDQES"/>
<keyword evidence="4" id="KW-0862">Zinc</keyword>
<accession>A0A8C2ULJ8</accession>